<dbReference type="SMART" id="SM00526">
    <property type="entry name" value="H15"/>
    <property type="match status" value="1"/>
</dbReference>
<feature type="region of interest" description="Disordered" evidence="8">
    <location>
        <begin position="1"/>
        <end position="31"/>
    </location>
</feature>
<dbReference type="InterPro" id="IPR005818">
    <property type="entry name" value="Histone_H1/H5_H15"/>
</dbReference>
<evidence type="ECO:0000259" key="9">
    <source>
        <dbReference type="PROSITE" id="PS51504"/>
    </source>
</evidence>
<dbReference type="GO" id="GO:0030527">
    <property type="term" value="F:structural constituent of chromatin"/>
    <property type="evidence" value="ECO:0007669"/>
    <property type="project" value="InterPro"/>
</dbReference>
<dbReference type="GO" id="GO:0006334">
    <property type="term" value="P:nucleosome assembly"/>
    <property type="evidence" value="ECO:0007669"/>
    <property type="project" value="InterPro"/>
</dbReference>
<dbReference type="GO" id="GO:0005634">
    <property type="term" value="C:nucleus"/>
    <property type="evidence" value="ECO:0007669"/>
    <property type="project" value="UniProtKB-SubCell"/>
</dbReference>
<feature type="compositionally biased region" description="Basic and acidic residues" evidence="8">
    <location>
        <begin position="178"/>
        <end position="193"/>
    </location>
</feature>
<dbReference type="InterPro" id="IPR036390">
    <property type="entry name" value="WH_DNA-bd_sf"/>
</dbReference>
<proteinExistence type="inferred from homology"/>
<evidence type="ECO:0000256" key="4">
    <source>
        <dbReference type="ARBA" id="ARBA00022454"/>
    </source>
</evidence>
<feature type="compositionally biased region" description="Basic and acidic residues" evidence="8">
    <location>
        <begin position="125"/>
        <end position="138"/>
    </location>
</feature>
<dbReference type="PROSITE" id="PS51504">
    <property type="entry name" value="H15"/>
    <property type="match status" value="1"/>
</dbReference>
<evidence type="ECO:0000256" key="3">
    <source>
        <dbReference type="ARBA" id="ARBA00004286"/>
    </source>
</evidence>
<comment type="subcellular location">
    <subcellularLocation>
        <location evidence="3">Chromosome</location>
    </subcellularLocation>
    <subcellularLocation>
        <location evidence="2 7">Nucleus</location>
    </subcellularLocation>
</comment>
<keyword evidence="5 7" id="KW-0238">DNA-binding</keyword>
<evidence type="ECO:0000256" key="7">
    <source>
        <dbReference type="RuleBase" id="RU003894"/>
    </source>
</evidence>
<dbReference type="Gene3D" id="1.10.10.10">
    <property type="entry name" value="Winged helix-like DNA-binding domain superfamily/Winged helix DNA-binding domain"/>
    <property type="match status" value="1"/>
</dbReference>
<dbReference type="SUPFAM" id="SSF46785">
    <property type="entry name" value="Winged helix' DNA-binding domain"/>
    <property type="match status" value="1"/>
</dbReference>
<feature type="compositionally biased region" description="Basic and acidic residues" evidence="8">
    <location>
        <begin position="145"/>
        <end position="165"/>
    </location>
</feature>
<comment type="similarity">
    <text evidence="7">Belongs to the histone H1/H5 family.</text>
</comment>
<dbReference type="GO" id="GO:0003677">
    <property type="term" value="F:DNA binding"/>
    <property type="evidence" value="ECO:0007669"/>
    <property type="project" value="UniProtKB-KW"/>
</dbReference>
<evidence type="ECO:0000256" key="8">
    <source>
        <dbReference type="SAM" id="MobiDB-lite"/>
    </source>
</evidence>
<feature type="domain" description="H15" evidence="9">
    <location>
        <begin position="37"/>
        <end position="111"/>
    </location>
</feature>
<sequence length="236" mass="26392">MSDGSDIEMRSTLPKKQTKKIPRSPSEEILKVNQEPKKVSTKVMIHQALTDLKSRKGTSLYAIKKYIHEKFNVDVKKINSIIKKLIKAEVEAGTIIQTKGIGASGSFKLVVGKDKVEKKKAKTKKLAEKIKESDDKPTSKKSIKPKTEAKTKKNLEKKSKKKENVDNIVEVNQKKVKAKEGRKEGKEGKDGKMKKTHAKKLAKGMPTPAKKRAAMMRRRSIGSIIKPPKMKPKANA</sequence>
<feature type="compositionally biased region" description="Basic residues" evidence="8">
    <location>
        <begin position="209"/>
        <end position="220"/>
    </location>
</feature>
<comment type="caution">
    <text evidence="10">The sequence shown here is derived from an EMBL/GenBank/DDBJ whole genome shotgun (WGS) entry which is preliminary data.</text>
</comment>
<dbReference type="CDD" id="cd00073">
    <property type="entry name" value="H15"/>
    <property type="match status" value="1"/>
</dbReference>
<protein>
    <recommendedName>
        <fullName evidence="9">H15 domain-containing protein</fullName>
    </recommendedName>
</protein>
<keyword evidence="4 7" id="KW-0158">Chromosome</keyword>
<evidence type="ECO:0000313" key="10">
    <source>
        <dbReference type="EMBL" id="CAK1593473.1"/>
    </source>
</evidence>
<dbReference type="FunFam" id="1.10.10.10:FF:000140">
    <property type="entry name" value="Histone H1.0"/>
    <property type="match status" value="1"/>
</dbReference>
<evidence type="ECO:0000256" key="5">
    <source>
        <dbReference type="ARBA" id="ARBA00023125"/>
    </source>
</evidence>
<accession>A0AAV1LDT5</accession>
<evidence type="ECO:0000256" key="6">
    <source>
        <dbReference type="ARBA" id="ARBA00023242"/>
    </source>
</evidence>
<dbReference type="Proteomes" id="UP001314205">
    <property type="component" value="Unassembled WGS sequence"/>
</dbReference>
<dbReference type="EMBL" id="CAVLGL010000088">
    <property type="protein sequence ID" value="CAK1593473.1"/>
    <property type="molecule type" value="Genomic_DNA"/>
</dbReference>
<name>A0AAV1LDT5_9NEOP</name>
<gene>
    <name evidence="10" type="ORF">PARMNEM_LOCUS13249</name>
</gene>
<evidence type="ECO:0000256" key="2">
    <source>
        <dbReference type="ARBA" id="ARBA00004123"/>
    </source>
</evidence>
<dbReference type="InterPro" id="IPR005819">
    <property type="entry name" value="H1/H5"/>
</dbReference>
<dbReference type="AlphaFoldDB" id="A0AAV1LDT5"/>
<dbReference type="InterPro" id="IPR036388">
    <property type="entry name" value="WH-like_DNA-bd_sf"/>
</dbReference>
<comment type="function">
    <text evidence="1">Histones H1 are necessary for the condensation of nucleosome chains into higher-order structures.</text>
</comment>
<organism evidence="10 11">
    <name type="scientific">Parnassius mnemosyne</name>
    <name type="common">clouded apollo</name>
    <dbReference type="NCBI Taxonomy" id="213953"/>
    <lineage>
        <taxon>Eukaryota</taxon>
        <taxon>Metazoa</taxon>
        <taxon>Ecdysozoa</taxon>
        <taxon>Arthropoda</taxon>
        <taxon>Hexapoda</taxon>
        <taxon>Insecta</taxon>
        <taxon>Pterygota</taxon>
        <taxon>Neoptera</taxon>
        <taxon>Endopterygota</taxon>
        <taxon>Lepidoptera</taxon>
        <taxon>Glossata</taxon>
        <taxon>Ditrysia</taxon>
        <taxon>Papilionoidea</taxon>
        <taxon>Papilionidae</taxon>
        <taxon>Parnassiinae</taxon>
        <taxon>Parnassini</taxon>
        <taxon>Parnassius</taxon>
        <taxon>Driopa</taxon>
    </lineage>
</organism>
<dbReference type="PRINTS" id="PR00624">
    <property type="entry name" value="HISTONEH5"/>
</dbReference>
<reference evidence="10 11" key="1">
    <citation type="submission" date="2023-11" db="EMBL/GenBank/DDBJ databases">
        <authorList>
            <person name="Hedman E."/>
            <person name="Englund M."/>
            <person name="Stromberg M."/>
            <person name="Nyberg Akerstrom W."/>
            <person name="Nylinder S."/>
            <person name="Jareborg N."/>
            <person name="Kallberg Y."/>
            <person name="Kronander E."/>
        </authorList>
    </citation>
    <scope>NUCLEOTIDE SEQUENCE [LARGE SCALE GENOMIC DNA]</scope>
</reference>
<dbReference type="Pfam" id="PF00538">
    <property type="entry name" value="Linker_histone"/>
    <property type="match status" value="1"/>
</dbReference>
<keyword evidence="6 7" id="KW-0539">Nucleus</keyword>
<evidence type="ECO:0000256" key="1">
    <source>
        <dbReference type="ARBA" id="ARBA00002809"/>
    </source>
</evidence>
<dbReference type="GO" id="GO:0000786">
    <property type="term" value="C:nucleosome"/>
    <property type="evidence" value="ECO:0007669"/>
    <property type="project" value="InterPro"/>
</dbReference>
<evidence type="ECO:0000313" key="11">
    <source>
        <dbReference type="Proteomes" id="UP001314205"/>
    </source>
</evidence>
<keyword evidence="11" id="KW-1185">Reference proteome</keyword>
<feature type="region of interest" description="Disordered" evidence="8">
    <location>
        <begin position="118"/>
        <end position="236"/>
    </location>
</feature>